<dbReference type="Gene3D" id="3.40.50.150">
    <property type="entry name" value="Vaccinia Virus protein VP39"/>
    <property type="match status" value="1"/>
</dbReference>
<dbReference type="PANTHER" id="PTHR44307">
    <property type="entry name" value="PHOSPHOETHANOLAMINE METHYLTRANSFERASE"/>
    <property type="match status" value="1"/>
</dbReference>
<dbReference type="PANTHER" id="PTHR44307:SF2">
    <property type="entry name" value="PHOSPHOETHANOLAMINE METHYLTRANSFERASE ISOFORM X1"/>
    <property type="match status" value="1"/>
</dbReference>
<dbReference type="EMBL" id="FOVI01000003">
    <property type="protein sequence ID" value="SFN27400.1"/>
    <property type="molecule type" value="Genomic_DNA"/>
</dbReference>
<keyword evidence="2 6" id="KW-0489">Methyltransferase</keyword>
<evidence type="ECO:0000256" key="1">
    <source>
        <dbReference type="ARBA" id="ARBA00005189"/>
    </source>
</evidence>
<evidence type="ECO:0000259" key="5">
    <source>
        <dbReference type="Pfam" id="PF13847"/>
    </source>
</evidence>
<dbReference type="Proteomes" id="UP000199036">
    <property type="component" value="Unassembled WGS sequence"/>
</dbReference>
<keyword evidence="6" id="KW-0830">Ubiquinone</keyword>
<dbReference type="InterPro" id="IPR025714">
    <property type="entry name" value="Methyltranfer_dom"/>
</dbReference>
<dbReference type="AlphaFoldDB" id="A0A1I4XQ57"/>
<feature type="domain" description="Methyltransferase" evidence="5">
    <location>
        <begin position="85"/>
        <end position="207"/>
    </location>
</feature>
<evidence type="ECO:0000256" key="4">
    <source>
        <dbReference type="ARBA" id="ARBA00025707"/>
    </source>
</evidence>
<keyword evidence="3" id="KW-0808">Transferase</keyword>
<dbReference type="GO" id="GO:0032259">
    <property type="term" value="P:methylation"/>
    <property type="evidence" value="ECO:0007669"/>
    <property type="project" value="UniProtKB-KW"/>
</dbReference>
<dbReference type="Pfam" id="PF13847">
    <property type="entry name" value="Methyltransf_31"/>
    <property type="match status" value="1"/>
</dbReference>
<dbReference type="GO" id="GO:0008168">
    <property type="term" value="F:methyltransferase activity"/>
    <property type="evidence" value="ECO:0007669"/>
    <property type="project" value="UniProtKB-KW"/>
</dbReference>
<reference evidence="7" key="1">
    <citation type="submission" date="2016-10" db="EMBL/GenBank/DDBJ databases">
        <authorList>
            <person name="Varghese N."/>
            <person name="Submissions S."/>
        </authorList>
    </citation>
    <scope>NUCLEOTIDE SEQUENCE [LARGE SCALE GENOMIC DNA]</scope>
    <source>
        <strain evidence="7">DS-12</strain>
    </source>
</reference>
<organism evidence="6 7">
    <name type="scientific">Paenimyroides ummariense</name>
    <dbReference type="NCBI Taxonomy" id="913024"/>
    <lineage>
        <taxon>Bacteria</taxon>
        <taxon>Pseudomonadati</taxon>
        <taxon>Bacteroidota</taxon>
        <taxon>Flavobacteriia</taxon>
        <taxon>Flavobacteriales</taxon>
        <taxon>Flavobacteriaceae</taxon>
        <taxon>Paenimyroides</taxon>
    </lineage>
</organism>
<protein>
    <submittedName>
        <fullName evidence="6">Ubiquinone/menaquinone biosynthesis C-methylase UbiE</fullName>
    </submittedName>
</protein>
<accession>A0A1I4XQ57</accession>
<comment type="pathway">
    <text evidence="1">Lipid metabolism.</text>
</comment>
<dbReference type="CDD" id="cd02440">
    <property type="entry name" value="AdoMet_MTases"/>
    <property type="match status" value="1"/>
</dbReference>
<dbReference type="SUPFAM" id="SSF53335">
    <property type="entry name" value="S-adenosyl-L-methionine-dependent methyltransferases"/>
    <property type="match status" value="1"/>
</dbReference>
<comment type="pathway">
    <text evidence="4">Phospholipid metabolism.</text>
</comment>
<evidence type="ECO:0000313" key="7">
    <source>
        <dbReference type="Proteomes" id="UP000199036"/>
    </source>
</evidence>
<proteinExistence type="predicted"/>
<sequence length="325" mass="37984">MIRLLTKEDFIDVYTKLNQRGLSFIASKFSFKKESRISSAFNTFRLENTNWWDVPAVQTRWNKMISGDEKTDFRDYLINHHLKDKQDLKVLSLGSGTCQHEIYYAGFTNVFSEILCVDLGLNNIEKAQKIAQEKQLNNIHFKCEDIYKTTFKDNYYDLVVFHASLHHFSQLDELFKNKIIPALKDNGCLFINEYVGANRFQFPKKQIQTINSALDIIPKEYKVRGATNLVKNKFYGNGLFRVYLADPSESVSSANILETVYKYFKIVEERSFGGNILMSVFKDIAYHFVDVDTEKQTVLNNLFMIEDDYLKENKPDFLVGFYQKK</sequence>
<evidence type="ECO:0000256" key="2">
    <source>
        <dbReference type="ARBA" id="ARBA00022603"/>
    </source>
</evidence>
<dbReference type="OrthoDB" id="1119595at2"/>
<gene>
    <name evidence="6" type="ORF">SAMN05421741_10367</name>
</gene>
<name>A0A1I4XQ57_9FLAO</name>
<evidence type="ECO:0000256" key="3">
    <source>
        <dbReference type="ARBA" id="ARBA00022679"/>
    </source>
</evidence>
<dbReference type="RefSeq" id="WP_091519038.1">
    <property type="nucleotide sequence ID" value="NZ_FOVI01000003.1"/>
</dbReference>
<dbReference type="InterPro" id="IPR029063">
    <property type="entry name" value="SAM-dependent_MTases_sf"/>
</dbReference>
<keyword evidence="7" id="KW-1185">Reference proteome</keyword>
<dbReference type="STRING" id="913024.SAMN05421741_10367"/>
<evidence type="ECO:0000313" key="6">
    <source>
        <dbReference type="EMBL" id="SFN27400.1"/>
    </source>
</evidence>